<sequence>MPLISRAWKPTLGSFQYHAIEAQLHTHKKNKAYKYRLKKWGFRKNLNTAELDEIQQCAATGRELLLPRVNGREIGSKRLKTFVAVDKQRRKARHYAAAPLRLGVNHISDSLRMAEMDLHAAVTHTRHQCEAASEKTWLHPATSASGNWNHDMLLAILSLRGKSEVDKCFQLIDKCCASFKTVMQAGDPLLLWFTYCSILELSEVGMDLAIVFARFVAGICTIDEGRTHPLTVLLTSMVKAPVKSAYNRHNVIRVVDAQFDILIDMYEEAWDKLWLIYLRLVLRRLTATGGTTQRQAVVSSNTTVPPELTQRGRIDPWKERELVTWVQIYKGITYMVRGELMRSSLILNDKRYSDASCWPPATRPPTNIRDLRAGIEEMLVPYTSTEKFYNFTLATILADGQKASYTPVDDDSRKGNTTASAMAE</sequence>
<dbReference type="Proteomes" id="UP000030651">
    <property type="component" value="Unassembled WGS sequence"/>
</dbReference>
<gene>
    <name evidence="2" type="ORF">PFICI_09255</name>
</gene>
<evidence type="ECO:0000256" key="1">
    <source>
        <dbReference type="SAM" id="MobiDB-lite"/>
    </source>
</evidence>
<feature type="region of interest" description="Disordered" evidence="1">
    <location>
        <begin position="404"/>
        <end position="424"/>
    </location>
</feature>
<dbReference type="OrthoDB" id="4767424at2759"/>
<dbReference type="EMBL" id="KI912114">
    <property type="protein sequence ID" value="ETS79402.1"/>
    <property type="molecule type" value="Genomic_DNA"/>
</dbReference>
<protein>
    <recommendedName>
        <fullName evidence="4">Clr5 domain-containing protein</fullName>
    </recommendedName>
</protein>
<name>W3X203_PESFW</name>
<dbReference type="RefSeq" id="XP_007836027.1">
    <property type="nucleotide sequence ID" value="XM_007837836.1"/>
</dbReference>
<dbReference type="KEGG" id="pfy:PFICI_09255"/>
<evidence type="ECO:0008006" key="4">
    <source>
        <dbReference type="Google" id="ProtNLM"/>
    </source>
</evidence>
<dbReference type="AlphaFoldDB" id="W3X203"/>
<evidence type="ECO:0000313" key="3">
    <source>
        <dbReference type="Proteomes" id="UP000030651"/>
    </source>
</evidence>
<organism evidence="2 3">
    <name type="scientific">Pestalotiopsis fici (strain W106-1 / CGMCC3.15140)</name>
    <dbReference type="NCBI Taxonomy" id="1229662"/>
    <lineage>
        <taxon>Eukaryota</taxon>
        <taxon>Fungi</taxon>
        <taxon>Dikarya</taxon>
        <taxon>Ascomycota</taxon>
        <taxon>Pezizomycotina</taxon>
        <taxon>Sordariomycetes</taxon>
        <taxon>Xylariomycetidae</taxon>
        <taxon>Amphisphaeriales</taxon>
        <taxon>Sporocadaceae</taxon>
        <taxon>Pestalotiopsis</taxon>
    </lineage>
</organism>
<proteinExistence type="predicted"/>
<evidence type="ECO:0000313" key="2">
    <source>
        <dbReference type="EMBL" id="ETS79402.1"/>
    </source>
</evidence>
<dbReference type="GeneID" id="19274268"/>
<keyword evidence="3" id="KW-1185">Reference proteome</keyword>
<dbReference type="InParanoid" id="W3X203"/>
<dbReference type="HOGENOM" id="CLU_647425_0_0_1"/>
<feature type="compositionally biased region" description="Polar residues" evidence="1">
    <location>
        <begin position="415"/>
        <end position="424"/>
    </location>
</feature>
<reference evidence="3" key="1">
    <citation type="journal article" date="2015" name="BMC Genomics">
        <title>Genomic and transcriptomic analysis of the endophytic fungus Pestalotiopsis fici reveals its lifestyle and high potential for synthesis of natural products.</title>
        <authorList>
            <person name="Wang X."/>
            <person name="Zhang X."/>
            <person name="Liu L."/>
            <person name="Xiang M."/>
            <person name="Wang W."/>
            <person name="Sun X."/>
            <person name="Che Y."/>
            <person name="Guo L."/>
            <person name="Liu G."/>
            <person name="Guo L."/>
            <person name="Wang C."/>
            <person name="Yin W.B."/>
            <person name="Stadler M."/>
            <person name="Zhang X."/>
            <person name="Liu X."/>
        </authorList>
    </citation>
    <scope>NUCLEOTIDE SEQUENCE [LARGE SCALE GENOMIC DNA]</scope>
    <source>
        <strain evidence="3">W106-1 / CGMCC3.15140</strain>
    </source>
</reference>
<accession>W3X203</accession>